<organism evidence="3 4">
    <name type="scientific">Hibiscus syriacus</name>
    <name type="common">Rose of Sharon</name>
    <dbReference type="NCBI Taxonomy" id="106335"/>
    <lineage>
        <taxon>Eukaryota</taxon>
        <taxon>Viridiplantae</taxon>
        <taxon>Streptophyta</taxon>
        <taxon>Embryophyta</taxon>
        <taxon>Tracheophyta</taxon>
        <taxon>Spermatophyta</taxon>
        <taxon>Magnoliopsida</taxon>
        <taxon>eudicotyledons</taxon>
        <taxon>Gunneridae</taxon>
        <taxon>Pentapetalae</taxon>
        <taxon>rosids</taxon>
        <taxon>malvids</taxon>
        <taxon>Malvales</taxon>
        <taxon>Malvaceae</taxon>
        <taxon>Malvoideae</taxon>
        <taxon>Hibiscus</taxon>
    </lineage>
</organism>
<evidence type="ECO:0000313" key="3">
    <source>
        <dbReference type="EMBL" id="KAE8673367.1"/>
    </source>
</evidence>
<protein>
    <submittedName>
        <fullName evidence="3">CC-NBS-LRR class disease resistance protein</fullName>
    </submittedName>
</protein>
<sequence>MEDQVDSLQKELKRIQSFLKDTDSKQGFALKIGSRRKAGFSNTIRRSASILNEGWELCKTKWKIQKIKTRITDLTRQLQMYGVKELWEEESPSSSQTRRELRRSYPHIIEDNIIGLKDETEKLVSVLLNDQTPDHKLESICGMGGLVKTTLAKRVYHHDGIRARFEHMAWVYVSQQCQRNRVWEDILIALSSSNERVSHLSDAHLAAKFFNLLKEKRCLVILDDIWSIEAWDILKPAFSMEDDSRSKILLTSRNKEVASYADRRCY</sequence>
<dbReference type="EMBL" id="VEPZ02001428">
    <property type="protein sequence ID" value="KAE8673367.1"/>
    <property type="molecule type" value="Genomic_DNA"/>
</dbReference>
<evidence type="ECO:0000313" key="4">
    <source>
        <dbReference type="Proteomes" id="UP000436088"/>
    </source>
</evidence>
<evidence type="ECO:0000259" key="2">
    <source>
        <dbReference type="Pfam" id="PF00931"/>
    </source>
</evidence>
<dbReference type="FunFam" id="3.40.50.300:FF:001091">
    <property type="entry name" value="Probable disease resistance protein At1g61300"/>
    <property type="match status" value="1"/>
</dbReference>
<keyword evidence="1" id="KW-0611">Plant defense</keyword>
<dbReference type="PANTHER" id="PTHR19338:SF66">
    <property type="entry name" value="NB-ARC DOMAIN-CONTAINING PROTEIN"/>
    <property type="match status" value="1"/>
</dbReference>
<gene>
    <name evidence="3" type="ORF">F3Y22_tig00111792pilonHSYRG00105</name>
</gene>
<feature type="domain" description="NB-ARC" evidence="2">
    <location>
        <begin position="118"/>
        <end position="263"/>
    </location>
</feature>
<proteinExistence type="predicted"/>
<dbReference type="InterPro" id="IPR002182">
    <property type="entry name" value="NB-ARC"/>
</dbReference>
<dbReference type="GO" id="GO:0006952">
    <property type="term" value="P:defense response"/>
    <property type="evidence" value="ECO:0007669"/>
    <property type="project" value="UniProtKB-KW"/>
</dbReference>
<dbReference type="AlphaFoldDB" id="A0A6A2YF63"/>
<dbReference type="GO" id="GO:0043531">
    <property type="term" value="F:ADP binding"/>
    <property type="evidence" value="ECO:0007669"/>
    <property type="project" value="InterPro"/>
</dbReference>
<dbReference type="SUPFAM" id="SSF52540">
    <property type="entry name" value="P-loop containing nucleoside triphosphate hydrolases"/>
    <property type="match status" value="1"/>
</dbReference>
<dbReference type="Gene3D" id="3.40.50.300">
    <property type="entry name" value="P-loop containing nucleotide triphosphate hydrolases"/>
    <property type="match status" value="1"/>
</dbReference>
<dbReference type="InterPro" id="IPR027417">
    <property type="entry name" value="P-loop_NTPase"/>
</dbReference>
<dbReference type="Pfam" id="PF00931">
    <property type="entry name" value="NB-ARC"/>
    <property type="match status" value="1"/>
</dbReference>
<reference evidence="3" key="1">
    <citation type="submission" date="2019-09" db="EMBL/GenBank/DDBJ databases">
        <title>Draft genome information of white flower Hibiscus syriacus.</title>
        <authorList>
            <person name="Kim Y.-M."/>
        </authorList>
    </citation>
    <scope>NUCLEOTIDE SEQUENCE [LARGE SCALE GENOMIC DNA]</scope>
    <source>
        <strain evidence="3">YM2019G1</strain>
    </source>
</reference>
<dbReference type="Proteomes" id="UP000436088">
    <property type="component" value="Unassembled WGS sequence"/>
</dbReference>
<comment type="caution">
    <text evidence="3">The sequence shown here is derived from an EMBL/GenBank/DDBJ whole genome shotgun (WGS) entry which is preliminary data.</text>
</comment>
<evidence type="ECO:0000256" key="1">
    <source>
        <dbReference type="ARBA" id="ARBA00022821"/>
    </source>
</evidence>
<dbReference type="PANTHER" id="PTHR19338">
    <property type="entry name" value="TRANSLOCASE OF INNER MITOCHONDRIAL MEMBRANE 13 HOMOLOG"/>
    <property type="match status" value="1"/>
</dbReference>
<dbReference type="PRINTS" id="PR00364">
    <property type="entry name" value="DISEASERSIST"/>
</dbReference>
<name>A0A6A2YF63_HIBSY</name>
<accession>A0A6A2YF63</accession>
<keyword evidence="4" id="KW-1185">Reference proteome</keyword>